<reference evidence="2 3" key="1">
    <citation type="journal article" date="2024" name="Curr. Microbiol.">
        <title>Luteibacter sahnii sp. nov., A Novel Yellow-Colored Xanthomonadin Pigment Producing Probiotic Bacterium from Healthy Rice Seed Microbiome.</title>
        <authorList>
            <person name="Jaiswal G."/>
            <person name="Rana R."/>
            <person name="Nayak P.K."/>
            <person name="Chouhan R."/>
            <person name="Gandhi S.G."/>
            <person name="Patel H.K."/>
            <person name="Patil P.B."/>
        </authorList>
    </citation>
    <scope>NUCLEOTIDE SEQUENCE [LARGE SCALE GENOMIC DNA]</scope>
    <source>
        <strain evidence="2 3">PPL201</strain>
    </source>
</reference>
<evidence type="ECO:0000256" key="1">
    <source>
        <dbReference type="SAM" id="SignalP"/>
    </source>
</evidence>
<evidence type="ECO:0000313" key="2">
    <source>
        <dbReference type="EMBL" id="MDF4025090.1"/>
    </source>
</evidence>
<dbReference type="PROSITE" id="PS51257">
    <property type="entry name" value="PROKAR_LIPOPROTEIN"/>
    <property type="match status" value="1"/>
</dbReference>
<accession>A0ABT6BAK5</accession>
<organism evidence="2 3">
    <name type="scientific">Luteibacter sahnii</name>
    <dbReference type="NCBI Taxonomy" id="3021977"/>
    <lineage>
        <taxon>Bacteria</taxon>
        <taxon>Pseudomonadati</taxon>
        <taxon>Pseudomonadota</taxon>
        <taxon>Gammaproteobacteria</taxon>
        <taxon>Lysobacterales</taxon>
        <taxon>Rhodanobacteraceae</taxon>
        <taxon>Luteibacter</taxon>
    </lineage>
</organism>
<name>A0ABT6BAK5_9GAMM</name>
<keyword evidence="3" id="KW-1185">Reference proteome</keyword>
<proteinExistence type="predicted"/>
<evidence type="ECO:0000313" key="3">
    <source>
        <dbReference type="Proteomes" id="UP001528850"/>
    </source>
</evidence>
<protein>
    <submittedName>
        <fullName evidence="2">Uncharacterized protein</fullName>
    </submittedName>
</protein>
<comment type="caution">
    <text evidence="2">The sequence shown here is derived from an EMBL/GenBank/DDBJ whole genome shotgun (WGS) entry which is preliminary data.</text>
</comment>
<feature type="chain" id="PRO_5047491822" evidence="1">
    <location>
        <begin position="33"/>
        <end position="175"/>
    </location>
</feature>
<keyword evidence="1" id="KW-0732">Signal</keyword>
<feature type="signal peptide" evidence="1">
    <location>
        <begin position="1"/>
        <end position="32"/>
    </location>
</feature>
<sequence>MHHLPKKDQMRSRLPFALTALAFVAASGGLTACPIERATYVYSTDRHVTATFADLGTVKGWISPLALGVHLGPSKASYWFLFDHGSARRTALISTTDVHAAGWRPPAPDGGVRPLGETSYLSWDGDRRVRQAIPLPGDRAPRFLLLPELEELLWYRATPRVGLAQGLFTYAACRQ</sequence>
<dbReference type="Proteomes" id="UP001528850">
    <property type="component" value="Unassembled WGS sequence"/>
</dbReference>
<dbReference type="EMBL" id="JARJJS010000002">
    <property type="protein sequence ID" value="MDF4025090.1"/>
    <property type="molecule type" value="Genomic_DNA"/>
</dbReference>
<gene>
    <name evidence="2" type="ORF">P3W24_08955</name>
</gene>